<feature type="compositionally biased region" description="Basic and acidic residues" evidence="1">
    <location>
        <begin position="45"/>
        <end position="54"/>
    </location>
</feature>
<keyword evidence="3" id="KW-1185">Reference proteome</keyword>
<dbReference type="AlphaFoldDB" id="A0A9P8HVR6"/>
<reference evidence="2" key="1">
    <citation type="submission" date="2021-03" db="EMBL/GenBank/DDBJ databases">
        <title>Comparative genomics and phylogenomic investigation of the class Geoglossomycetes provide insights into ecological specialization and systematics.</title>
        <authorList>
            <person name="Melie T."/>
            <person name="Pirro S."/>
            <person name="Miller A.N."/>
            <person name="Quandt A."/>
        </authorList>
    </citation>
    <scope>NUCLEOTIDE SEQUENCE</scope>
    <source>
        <strain evidence="2">GBOQ0MN5Z8</strain>
    </source>
</reference>
<feature type="non-terminal residue" evidence="2">
    <location>
        <position position="54"/>
    </location>
</feature>
<evidence type="ECO:0000313" key="2">
    <source>
        <dbReference type="EMBL" id="KAH0536422.1"/>
    </source>
</evidence>
<accession>A0A9P8HVR6</accession>
<feature type="compositionally biased region" description="Basic and acidic residues" evidence="1">
    <location>
        <begin position="1"/>
        <end position="10"/>
    </location>
</feature>
<comment type="caution">
    <text evidence="2">The sequence shown here is derived from an EMBL/GenBank/DDBJ whole genome shotgun (WGS) entry which is preliminary data.</text>
</comment>
<protein>
    <submittedName>
        <fullName evidence="2">Uncharacterized protein</fullName>
    </submittedName>
</protein>
<dbReference type="Proteomes" id="UP000698800">
    <property type="component" value="Unassembled WGS sequence"/>
</dbReference>
<sequence length="54" mass="5874">MFKSLQEKATKLAAQHVGGKDKEKEKDKAPKDNAGEGNSSGAPPKENKPDYMDK</sequence>
<evidence type="ECO:0000313" key="3">
    <source>
        <dbReference type="Proteomes" id="UP000698800"/>
    </source>
</evidence>
<organism evidence="2 3">
    <name type="scientific">Glutinoglossum americanum</name>
    <dbReference type="NCBI Taxonomy" id="1670608"/>
    <lineage>
        <taxon>Eukaryota</taxon>
        <taxon>Fungi</taxon>
        <taxon>Dikarya</taxon>
        <taxon>Ascomycota</taxon>
        <taxon>Pezizomycotina</taxon>
        <taxon>Geoglossomycetes</taxon>
        <taxon>Geoglossales</taxon>
        <taxon>Geoglossaceae</taxon>
        <taxon>Glutinoglossum</taxon>
    </lineage>
</organism>
<gene>
    <name evidence="2" type="ORF">FGG08_006691</name>
</gene>
<name>A0A9P8HVR6_9PEZI</name>
<dbReference type="EMBL" id="JAGHQL010000206">
    <property type="protein sequence ID" value="KAH0536422.1"/>
    <property type="molecule type" value="Genomic_DNA"/>
</dbReference>
<feature type="compositionally biased region" description="Basic and acidic residues" evidence="1">
    <location>
        <begin position="18"/>
        <end position="34"/>
    </location>
</feature>
<proteinExistence type="predicted"/>
<feature type="region of interest" description="Disordered" evidence="1">
    <location>
        <begin position="1"/>
        <end position="54"/>
    </location>
</feature>
<evidence type="ECO:0000256" key="1">
    <source>
        <dbReference type="SAM" id="MobiDB-lite"/>
    </source>
</evidence>